<comment type="caution">
    <text evidence="2">The sequence shown here is derived from an EMBL/GenBank/DDBJ whole genome shotgun (WGS) entry which is preliminary data.</text>
</comment>
<name>A0ABR2TL13_9ROSI</name>
<sequence>MFHHGHTLFMVRNLLFALIVGSLKILPAKEGIFKLERNAKNPRILEVKNGGAAKLLEDVVKEANPAMENTIEAVVKARSVVVNKVLVTYQVVELSNNELEKCDDDELAIRLHRAMNSSPRISKDRNLSNDNSIDTLVAGSSRALSCLKQTNGNALFAALMFSSIDVDLAARRLQQLPLLPKIGLPPLPQPTIPTILKPGSLPRLPSIPNLSSAPKVTLSSFPLIPTISTTIPFIHFLFPPPSTTSS</sequence>
<keyword evidence="1" id="KW-0732">Signal</keyword>
<dbReference type="PANTHER" id="PTHR38530">
    <property type="entry name" value="OS06G0468300 PROTEIN"/>
    <property type="match status" value="1"/>
</dbReference>
<protein>
    <submittedName>
        <fullName evidence="2">Uncharacterized protein</fullName>
    </submittedName>
</protein>
<gene>
    <name evidence="2" type="ORF">V6N11_022868</name>
</gene>
<dbReference type="EMBL" id="JBBPBN010000005">
    <property type="protein sequence ID" value="KAK9037974.1"/>
    <property type="molecule type" value="Genomic_DNA"/>
</dbReference>
<proteinExistence type="predicted"/>
<evidence type="ECO:0000313" key="3">
    <source>
        <dbReference type="Proteomes" id="UP001396334"/>
    </source>
</evidence>
<evidence type="ECO:0000313" key="2">
    <source>
        <dbReference type="EMBL" id="KAK9037974.1"/>
    </source>
</evidence>
<dbReference type="Proteomes" id="UP001396334">
    <property type="component" value="Unassembled WGS sequence"/>
</dbReference>
<reference evidence="2 3" key="1">
    <citation type="journal article" date="2024" name="G3 (Bethesda)">
        <title>Genome assembly of Hibiscus sabdariffa L. provides insights into metabolisms of medicinal natural products.</title>
        <authorList>
            <person name="Kim T."/>
        </authorList>
    </citation>
    <scope>NUCLEOTIDE SEQUENCE [LARGE SCALE GENOMIC DNA]</scope>
    <source>
        <strain evidence="2">TK-2024</strain>
        <tissue evidence="2">Old leaves</tissue>
    </source>
</reference>
<feature type="signal peptide" evidence="1">
    <location>
        <begin position="1"/>
        <end position="22"/>
    </location>
</feature>
<accession>A0ABR2TL13</accession>
<organism evidence="2 3">
    <name type="scientific">Hibiscus sabdariffa</name>
    <name type="common">roselle</name>
    <dbReference type="NCBI Taxonomy" id="183260"/>
    <lineage>
        <taxon>Eukaryota</taxon>
        <taxon>Viridiplantae</taxon>
        <taxon>Streptophyta</taxon>
        <taxon>Embryophyta</taxon>
        <taxon>Tracheophyta</taxon>
        <taxon>Spermatophyta</taxon>
        <taxon>Magnoliopsida</taxon>
        <taxon>eudicotyledons</taxon>
        <taxon>Gunneridae</taxon>
        <taxon>Pentapetalae</taxon>
        <taxon>rosids</taxon>
        <taxon>malvids</taxon>
        <taxon>Malvales</taxon>
        <taxon>Malvaceae</taxon>
        <taxon>Malvoideae</taxon>
        <taxon>Hibiscus</taxon>
    </lineage>
</organism>
<keyword evidence="3" id="KW-1185">Reference proteome</keyword>
<evidence type="ECO:0000256" key="1">
    <source>
        <dbReference type="SAM" id="SignalP"/>
    </source>
</evidence>
<feature type="chain" id="PRO_5045044444" evidence="1">
    <location>
        <begin position="23"/>
        <end position="246"/>
    </location>
</feature>